<evidence type="ECO:0000313" key="2">
    <source>
        <dbReference type="EMBL" id="MDO6962860.1"/>
    </source>
</evidence>
<sequence length="300" mass="32415">MTVRYERPVSHAAYRGQKMALLSFFVALLSWGAHRFGFLSTPYYIAIAAVAALLASVGAYLALVGIAALWRRGARGGMASIKALTLSLVALVPAAVAAGLFLKLPPLYDVTSDIADPPQWLKPVSADQSWMGARLPVTTAERTAQASAYRDLTGRRYDGALDRVYTAARKVAIDNGMTITEEAGAPELTAEPEQPAAKPDDGAVPDLIDKIPIPMPRPDDVGPEVNALPPGDAYIQGERRTFLFGFRQDIVIRLREEAETTLVDIRVEARYGHHDLGTGADFIRDYLRALDAELLGIAGD</sequence>
<organism evidence="2 3">
    <name type="scientific">Rhizobium alvei</name>
    <dbReference type="NCBI Taxonomy" id="1132659"/>
    <lineage>
        <taxon>Bacteria</taxon>
        <taxon>Pseudomonadati</taxon>
        <taxon>Pseudomonadota</taxon>
        <taxon>Alphaproteobacteria</taxon>
        <taxon>Hyphomicrobiales</taxon>
        <taxon>Rhizobiaceae</taxon>
        <taxon>Rhizobium/Agrobacterium group</taxon>
        <taxon>Rhizobium</taxon>
    </lineage>
</organism>
<keyword evidence="1" id="KW-0472">Membrane</keyword>
<keyword evidence="1" id="KW-1133">Transmembrane helix</keyword>
<reference evidence="2" key="2">
    <citation type="submission" date="2023-07" db="EMBL/GenBank/DDBJ databases">
        <authorList>
            <person name="Shen H."/>
        </authorList>
    </citation>
    <scope>NUCLEOTIDE SEQUENCE</scope>
    <source>
        <strain evidence="2">TNR-22</strain>
    </source>
</reference>
<dbReference type="EMBL" id="JAUOZU010000001">
    <property type="protein sequence ID" value="MDO6962860.1"/>
    <property type="molecule type" value="Genomic_DNA"/>
</dbReference>
<dbReference type="InterPro" id="IPR010865">
    <property type="entry name" value="DUF1499"/>
</dbReference>
<dbReference type="Proteomes" id="UP001174932">
    <property type="component" value="Unassembled WGS sequence"/>
</dbReference>
<comment type="caution">
    <text evidence="2">The sequence shown here is derived from an EMBL/GenBank/DDBJ whole genome shotgun (WGS) entry which is preliminary data.</text>
</comment>
<proteinExistence type="predicted"/>
<keyword evidence="1" id="KW-0812">Transmembrane</keyword>
<keyword evidence="3" id="KW-1185">Reference proteome</keyword>
<reference evidence="2" key="1">
    <citation type="journal article" date="2015" name="Int. J. Syst. Evol. Microbiol.">
        <title>Rhizobium alvei sp. nov., isolated from a freshwater river.</title>
        <authorList>
            <person name="Sheu S.Y."/>
            <person name="Huang H.W."/>
            <person name="Young C.C."/>
            <person name="Chen W.M."/>
        </authorList>
    </citation>
    <scope>NUCLEOTIDE SEQUENCE</scope>
    <source>
        <strain evidence="2">TNR-22</strain>
    </source>
</reference>
<dbReference type="Pfam" id="PF07386">
    <property type="entry name" value="DUF1499"/>
    <property type="match status" value="1"/>
</dbReference>
<evidence type="ECO:0000313" key="3">
    <source>
        <dbReference type="Proteomes" id="UP001174932"/>
    </source>
</evidence>
<feature type="transmembrane region" description="Helical" evidence="1">
    <location>
        <begin position="81"/>
        <end position="102"/>
    </location>
</feature>
<protein>
    <submittedName>
        <fullName evidence="2">DUF1499 domain-containing protein</fullName>
    </submittedName>
</protein>
<feature type="transmembrane region" description="Helical" evidence="1">
    <location>
        <begin position="45"/>
        <end position="69"/>
    </location>
</feature>
<gene>
    <name evidence="2" type="ORF">Q4481_02760</name>
</gene>
<dbReference type="RefSeq" id="WP_304374728.1">
    <property type="nucleotide sequence ID" value="NZ_JAUOZU010000001.1"/>
</dbReference>
<evidence type="ECO:0000256" key="1">
    <source>
        <dbReference type="SAM" id="Phobius"/>
    </source>
</evidence>
<name>A0ABT8YHX1_9HYPH</name>
<accession>A0ABT8YHX1</accession>